<comment type="caution">
    <text evidence="1">The sequence shown here is derived from an EMBL/GenBank/DDBJ whole genome shotgun (WGS) entry which is preliminary data.</text>
</comment>
<accession>A0A3N4MM79</accession>
<reference evidence="2" key="1">
    <citation type="submission" date="2018-11" db="EMBL/GenBank/DDBJ databases">
        <title>Chitinophaga lutea sp.nov., isolate from arsenic contaminated soil.</title>
        <authorList>
            <person name="Zong Y."/>
        </authorList>
    </citation>
    <scope>NUCLEOTIDE SEQUENCE [LARGE SCALE GENOMIC DNA]</scope>
    <source>
        <strain evidence="2">YLT18</strain>
    </source>
</reference>
<protein>
    <submittedName>
        <fullName evidence="1">Mobilization protein</fullName>
    </submittedName>
</protein>
<dbReference type="Pfam" id="PF21983">
    <property type="entry name" value="NikA-like"/>
    <property type="match status" value="1"/>
</dbReference>
<dbReference type="EMBL" id="RMBX01000006">
    <property type="protein sequence ID" value="RPD40709.1"/>
    <property type="molecule type" value="Genomic_DNA"/>
</dbReference>
<dbReference type="Proteomes" id="UP000279089">
    <property type="component" value="Unassembled WGS sequence"/>
</dbReference>
<gene>
    <name evidence="1" type="ORF">EG028_11785</name>
</gene>
<keyword evidence="2" id="KW-1185">Reference proteome</keyword>
<dbReference type="RefSeq" id="WP_120516980.1">
    <property type="nucleotide sequence ID" value="NZ_QXZY01000007.1"/>
</dbReference>
<dbReference type="OrthoDB" id="3268254at2"/>
<evidence type="ECO:0000313" key="2">
    <source>
        <dbReference type="Proteomes" id="UP000279089"/>
    </source>
</evidence>
<dbReference type="AlphaFoldDB" id="A0A3N4MM79"/>
<evidence type="ECO:0000313" key="1">
    <source>
        <dbReference type="EMBL" id="RPD40709.1"/>
    </source>
</evidence>
<organism evidence="1 2">
    <name type="scientific">Chitinophaga barathri</name>
    <dbReference type="NCBI Taxonomy" id="1647451"/>
    <lineage>
        <taxon>Bacteria</taxon>
        <taxon>Pseudomonadati</taxon>
        <taxon>Bacteroidota</taxon>
        <taxon>Chitinophagia</taxon>
        <taxon>Chitinophagales</taxon>
        <taxon>Chitinophagaceae</taxon>
        <taxon>Chitinophaga</taxon>
    </lineage>
</organism>
<dbReference type="InterPro" id="IPR053842">
    <property type="entry name" value="NikA-like"/>
</dbReference>
<sequence>MLVKRNRGGRPPKQVKKTEQLAVMCTKTDRFVIRAMARTAGLTVSEYLLKAGLGMQVIRAKIPKEVLVFTGRINHTAGLLNQLARKQNFGLSLNEVDKLVLAGTLLELQNLSAQIKTYLQ</sequence>
<proteinExistence type="predicted"/>
<name>A0A3N4MM79_9BACT</name>